<keyword evidence="14" id="KW-1185">Reference proteome</keyword>
<evidence type="ECO:0000256" key="1">
    <source>
        <dbReference type="ARBA" id="ARBA00004604"/>
    </source>
</evidence>
<keyword evidence="8 10" id="KW-0687">Ribonucleoprotein</keyword>
<comment type="subcellular location">
    <subcellularLocation>
        <location evidence="1 10">Nucleus</location>
        <location evidence="1 10">Nucleolus</location>
    </subcellularLocation>
</comment>
<dbReference type="EMBL" id="JAVRRA010016441">
    <property type="protein sequence ID" value="KAK5201974.1"/>
    <property type="molecule type" value="Genomic_DNA"/>
</dbReference>
<dbReference type="InterPro" id="IPR040191">
    <property type="entry name" value="UTP10"/>
</dbReference>
<evidence type="ECO:0000256" key="10">
    <source>
        <dbReference type="RuleBase" id="RU367065"/>
    </source>
</evidence>
<evidence type="ECO:0000256" key="11">
    <source>
        <dbReference type="SAM" id="MobiDB-lite"/>
    </source>
</evidence>
<dbReference type="Proteomes" id="UP001357485">
    <property type="component" value="Unassembled WGS sequence"/>
</dbReference>
<feature type="region of interest" description="Disordered" evidence="11">
    <location>
        <begin position="945"/>
        <end position="965"/>
    </location>
</feature>
<comment type="function">
    <text evidence="9">Involved in nucleolar processing of pre-18S ribosomal RNA. Involved in ribosome biosynthesis.</text>
</comment>
<reference evidence="13 14" key="1">
    <citation type="submission" date="2023-08" db="EMBL/GenBank/DDBJ databases">
        <title>Black Yeasts Isolated from many extreme environments.</title>
        <authorList>
            <person name="Coleine C."/>
            <person name="Stajich J.E."/>
            <person name="Selbmann L."/>
        </authorList>
    </citation>
    <scope>NUCLEOTIDE SEQUENCE [LARGE SCALE GENOMIC DNA]</scope>
    <source>
        <strain evidence="13 14">CCFEE 536</strain>
    </source>
</reference>
<evidence type="ECO:0000256" key="8">
    <source>
        <dbReference type="ARBA" id="ARBA00023274"/>
    </source>
</evidence>
<keyword evidence="5 10" id="KW-0690">Ribosome biogenesis</keyword>
<dbReference type="InterPro" id="IPR011989">
    <property type="entry name" value="ARM-like"/>
</dbReference>
<evidence type="ECO:0000256" key="2">
    <source>
        <dbReference type="ARBA" id="ARBA00010559"/>
    </source>
</evidence>
<evidence type="ECO:0000256" key="9">
    <source>
        <dbReference type="ARBA" id="ARBA00025076"/>
    </source>
</evidence>
<evidence type="ECO:0000313" key="13">
    <source>
        <dbReference type="EMBL" id="KAK5201974.1"/>
    </source>
</evidence>
<evidence type="ECO:0000259" key="12">
    <source>
        <dbReference type="SMART" id="SM01036"/>
    </source>
</evidence>
<evidence type="ECO:0000256" key="4">
    <source>
        <dbReference type="ARBA" id="ARBA00015399"/>
    </source>
</evidence>
<dbReference type="SMART" id="SM01036">
    <property type="entry name" value="BP28CT"/>
    <property type="match status" value="1"/>
</dbReference>
<dbReference type="PANTHER" id="PTHR13457:SF1">
    <property type="entry name" value="HEAT REPEAT-CONTAINING PROTEIN 1"/>
    <property type="match status" value="1"/>
</dbReference>
<evidence type="ECO:0000256" key="5">
    <source>
        <dbReference type="ARBA" id="ARBA00022517"/>
    </source>
</evidence>
<keyword evidence="6 10" id="KW-0698">rRNA processing</keyword>
<keyword evidence="7 10" id="KW-0539">Nucleus</keyword>
<feature type="domain" description="BP28 C-terminal" evidence="12">
    <location>
        <begin position="774"/>
        <end position="927"/>
    </location>
</feature>
<comment type="similarity">
    <text evidence="2 10">Belongs to the HEATR1/UTP10 family.</text>
</comment>
<evidence type="ECO:0000256" key="6">
    <source>
        <dbReference type="ARBA" id="ARBA00022552"/>
    </source>
</evidence>
<protein>
    <recommendedName>
        <fullName evidence="4 10">U3 small nucleolar RNA-associated protein 10</fullName>
    </recommendedName>
</protein>
<dbReference type="Pfam" id="PF23243">
    <property type="entry name" value="HEAT_HEATR1"/>
    <property type="match status" value="1"/>
</dbReference>
<comment type="subunit">
    <text evidence="3 10">Component of the ribosomal small subunit (SSU) processome.</text>
</comment>
<organism evidence="13 14">
    <name type="scientific">Cryomyces antarcticus</name>
    <dbReference type="NCBI Taxonomy" id="329879"/>
    <lineage>
        <taxon>Eukaryota</taxon>
        <taxon>Fungi</taxon>
        <taxon>Dikarya</taxon>
        <taxon>Ascomycota</taxon>
        <taxon>Pezizomycotina</taxon>
        <taxon>Dothideomycetes</taxon>
        <taxon>Dothideomycetes incertae sedis</taxon>
        <taxon>Cryomyces</taxon>
    </lineage>
</organism>
<name>A0ABR0LSQ2_9PEZI</name>
<sequence length="965" mass="106878">MDIKTSIRTSIFTFLSSHVAHTPLLTVRYRLLSMLNEIGKVGTTARHTILLPAIQQWTSLPANEVARVCATEKVEVVKLDQAYLRAITARDQPGLVYLVSVASGETGVRPSLLGTVFERLRELWPALKSNEQQPLAKHLLGLSLSTSSEAGSQSRASEAIGTLRELQLSTEVLISIIDSLPDALTTQEQPPAAKRRRTSKAEMVKFNTKDTEELMYLQGLVLGGLSSIVNGLKDAGAHKIDRSVIRADLIVDCVRSTPNPQIHNSALLLISGLASYAPDLVLHSVMPIFTFMGNTLLRQSDEYSAHVIDQTITRVIPPLVESLRRKNQDVVAGAAELLLSFTTSFEHIPPHRRLRLFSHLVTTLGPEESLFAVMAMLVERYHSTEKLVGSPVGYFIADLMALFEPHTNLTAASKFVDVIIDSLQPKRALSEKILSVNESSPSHIETTAVNLLETLSELLKNPQFSRKLATALQQDEATATSLRETFCDLWGKIIRLSHDTVGHDQLQFVSANATSVLLELLPTADFVECAVILLENRDDKLRRDILKSIEIRVSLEKHGDARSRRVLLDFLPRITDIIQSTSDVPLKYTALACIDQISDKYGKKDSDAIASAARVVADLQALGSDNDPIRVMSLLCLISAVEVLRDEFIPLLPQVLTTALHYIDLSTRKDSSNEKLHNAAFALVGSVLEHIPYMFSGKYLDTILRLSHKSANAGLSEEANDNRAHVYQLAAKQLDAKECFAAIKRNWDGATKQGYAALREHLDMLNTALTRHPKSVVIRNSQTLFSLFIKAFDLRHACAVDSLSNVYDDEQMENLEALINEIAISMTLKLNDTAFRPFFVRLVEWASEGLPKKDKRGRVLRSTSLFVFLEAFFDRLKSIVTSYSSYMLVHAVHILQNTSFDVAEGQTLLRAVLGALARSLQYDEDGIFLTHNNTYVSFRKALTHSQTSGKAPPTSLPSPHLSSSS</sequence>
<gene>
    <name evidence="13" type="primary">UTP10_2</name>
    <name evidence="13" type="ORF">LTR16_000821</name>
</gene>
<evidence type="ECO:0000256" key="3">
    <source>
        <dbReference type="ARBA" id="ARBA00011399"/>
    </source>
</evidence>
<dbReference type="SUPFAM" id="SSF48371">
    <property type="entry name" value="ARM repeat"/>
    <property type="match status" value="1"/>
</dbReference>
<dbReference type="InterPro" id="IPR012954">
    <property type="entry name" value="BP28_C_dom"/>
</dbReference>
<evidence type="ECO:0000313" key="14">
    <source>
        <dbReference type="Proteomes" id="UP001357485"/>
    </source>
</evidence>
<dbReference type="InterPro" id="IPR016024">
    <property type="entry name" value="ARM-type_fold"/>
</dbReference>
<dbReference type="PANTHER" id="PTHR13457">
    <property type="entry name" value="BAP28"/>
    <property type="match status" value="1"/>
</dbReference>
<dbReference type="Gene3D" id="1.25.10.10">
    <property type="entry name" value="Leucine-rich Repeat Variant"/>
    <property type="match status" value="1"/>
</dbReference>
<comment type="caution">
    <text evidence="13">The sequence shown here is derived from an EMBL/GenBank/DDBJ whole genome shotgun (WGS) entry which is preliminary data.</text>
</comment>
<dbReference type="InterPro" id="IPR056473">
    <property type="entry name" value="HEAT_Utp10/HEAT1"/>
</dbReference>
<proteinExistence type="inferred from homology"/>
<evidence type="ECO:0000256" key="7">
    <source>
        <dbReference type="ARBA" id="ARBA00023242"/>
    </source>
</evidence>
<dbReference type="Pfam" id="PF08146">
    <property type="entry name" value="BP28CT"/>
    <property type="match status" value="1"/>
</dbReference>
<accession>A0ABR0LSQ2</accession>